<comment type="subcellular location">
    <subcellularLocation>
        <location evidence="1">Nucleus</location>
    </subcellularLocation>
</comment>
<accession>A0A8R1DYH8</accession>
<reference evidence="3" key="1">
    <citation type="submission" date="2010-08" db="EMBL/GenBank/DDBJ databases">
        <authorList>
            <consortium name="Caenorhabditis japonica Sequencing Consortium"/>
            <person name="Wilson R.K."/>
        </authorList>
    </citation>
    <scope>NUCLEOTIDE SEQUENCE [LARGE SCALE GENOMIC DNA]</scope>
    <source>
        <strain evidence="3">DF5081</strain>
    </source>
</reference>
<evidence type="ECO:0000313" key="2">
    <source>
        <dbReference type="EnsemblMetazoa" id="CJA15791.1"/>
    </source>
</evidence>
<proteinExistence type="predicted"/>
<dbReference type="InterPro" id="IPR009057">
    <property type="entry name" value="Homeodomain-like_sf"/>
</dbReference>
<keyword evidence="3" id="KW-1185">Reference proteome</keyword>
<protein>
    <recommendedName>
        <fullName evidence="4">Paired domain-containing protein</fullName>
    </recommendedName>
</protein>
<sequence length="134" mass="15059">MRASVHRPTIEHLLKRGMRSSDVARTFGISDSTVRNVSAALKKYGTSSERPKTGRPRTLNTRRIRGVIKRRIDRNDGLSLNKVGLELKIGGRTVQIMVKDDSKLDSYKLARGQYLSNASKANRVDKAKKLLAHF</sequence>
<dbReference type="Proteomes" id="UP000005237">
    <property type="component" value="Unassembled WGS sequence"/>
</dbReference>
<dbReference type="PANTHER" id="PTHR46068">
    <property type="entry name" value="PROTEIN CBG27172"/>
    <property type="match status" value="1"/>
</dbReference>
<reference evidence="2" key="2">
    <citation type="submission" date="2022-06" db="UniProtKB">
        <authorList>
            <consortium name="EnsemblMetazoa"/>
        </authorList>
    </citation>
    <scope>IDENTIFICATION</scope>
    <source>
        <strain evidence="2">DF5081</strain>
    </source>
</reference>
<dbReference type="EnsemblMetazoa" id="CJA15791.1">
    <property type="protein sequence ID" value="CJA15791.1"/>
    <property type="gene ID" value="WBGene00134995"/>
</dbReference>
<dbReference type="PANTHER" id="PTHR46068:SF1">
    <property type="entry name" value="TRANSPOSASE IS30-LIKE HTH DOMAIN-CONTAINING PROTEIN"/>
    <property type="match status" value="1"/>
</dbReference>
<evidence type="ECO:0008006" key="4">
    <source>
        <dbReference type="Google" id="ProtNLM"/>
    </source>
</evidence>
<evidence type="ECO:0000313" key="3">
    <source>
        <dbReference type="Proteomes" id="UP000005237"/>
    </source>
</evidence>
<dbReference type="GO" id="GO:0005634">
    <property type="term" value="C:nucleus"/>
    <property type="evidence" value="ECO:0007669"/>
    <property type="project" value="UniProtKB-SubCell"/>
</dbReference>
<evidence type="ECO:0000256" key="1">
    <source>
        <dbReference type="ARBA" id="ARBA00004123"/>
    </source>
</evidence>
<organism evidence="2 3">
    <name type="scientific">Caenorhabditis japonica</name>
    <dbReference type="NCBI Taxonomy" id="281687"/>
    <lineage>
        <taxon>Eukaryota</taxon>
        <taxon>Metazoa</taxon>
        <taxon>Ecdysozoa</taxon>
        <taxon>Nematoda</taxon>
        <taxon>Chromadorea</taxon>
        <taxon>Rhabditida</taxon>
        <taxon>Rhabditina</taxon>
        <taxon>Rhabditomorpha</taxon>
        <taxon>Rhabditoidea</taxon>
        <taxon>Rhabditidae</taxon>
        <taxon>Peloderinae</taxon>
        <taxon>Caenorhabditis</taxon>
    </lineage>
</organism>
<name>A0A8R1DYH8_CAEJA</name>
<dbReference type="SUPFAM" id="SSF46689">
    <property type="entry name" value="Homeodomain-like"/>
    <property type="match status" value="1"/>
</dbReference>
<dbReference type="AlphaFoldDB" id="A0A8R1DYH8"/>